<evidence type="ECO:0000313" key="3">
    <source>
        <dbReference type="Proteomes" id="UP000321261"/>
    </source>
</evidence>
<dbReference type="PANTHER" id="PTHR43689">
    <property type="entry name" value="HYDROLASE"/>
    <property type="match status" value="1"/>
</dbReference>
<dbReference type="Gene3D" id="3.40.50.1820">
    <property type="entry name" value="alpha/beta hydrolase"/>
    <property type="match status" value="1"/>
</dbReference>
<dbReference type="InterPro" id="IPR000073">
    <property type="entry name" value="AB_hydrolase_1"/>
</dbReference>
<dbReference type="AlphaFoldDB" id="A0A561T4F7"/>
<evidence type="ECO:0000313" key="2">
    <source>
        <dbReference type="EMBL" id="TWF81997.1"/>
    </source>
</evidence>
<sequence length="727" mass="78928">MTERFSSTWTQVDGRRMHARVGGRVDAPAVVLLHGLGVSSRYMLPLARELAPQFRVHAVDLPGFGRSEPPAEVLDVPGLADALLAWVDAAGLVAQALVANSIGCQVAASAMARSPQALERAVLIGPTFDRRGRNLPAQVVRLVRTGVRERPGLAAVMARDYAACGPRRVVRTVRHAFAHRIEGDLPAITRPVLVVRGGRDRVVPQRWAEEVTAALPDGRLAVVPGHGHALNYSAAGPLTSAIRPFLGGPPPGPDAPTARPATASIAQFDSATAILRGSAAALHGRDLPALGAFPRPVAPLVERVLPAVDLLPDRLREQVYRIGSGSEAAPPGELHAVSAELLARWMVAQYPRREYPAAIVGSSSGALAHLAAALGVPFLPQTFLLPVAQPQVDPDDPRHGLAAGAGPGRLLLDANPEVALHHMHDPNQDRLSLARMTYFRLKRRRLGAAFTGFLADTLPRGATLLVADCRLRWPVTPLGDRHVFQFGALGGMPAEEFRTGSPRVADYLRRYGSACRRWDPPPVDGDAPEAEWGFDPALWDDLSEIARERGWRLRRVTFGEPAALSPLVADLYRWWYRRRGRQAERLLVESFVLLDPHLVLATGLVPYWSEFPVEPSAAALERYLDGTQNGPGAQPYEEILLTLFQHGTDGVGVAPIERWRELIGRAGRHGAFLGVDPRLHPRDFSSFGRFHRTLAGKPRATPPAPLTLEELDLFLAERPDDAVSWDG</sequence>
<keyword evidence="2" id="KW-0378">Hydrolase</keyword>
<name>A0A561T4F7_9PSEU</name>
<dbReference type="RefSeq" id="WP_246170839.1">
    <property type="nucleotide sequence ID" value="NZ_VIWU01000001.1"/>
</dbReference>
<feature type="domain" description="AB hydrolase-1" evidence="1">
    <location>
        <begin position="30"/>
        <end position="234"/>
    </location>
</feature>
<keyword evidence="3" id="KW-1185">Reference proteome</keyword>
<dbReference type="GO" id="GO:0016787">
    <property type="term" value="F:hydrolase activity"/>
    <property type="evidence" value="ECO:0007669"/>
    <property type="project" value="UniProtKB-KW"/>
</dbReference>
<dbReference type="InterPro" id="IPR029058">
    <property type="entry name" value="AB_hydrolase_fold"/>
</dbReference>
<organism evidence="2 3">
    <name type="scientific">Pseudonocardia hierapolitana</name>
    <dbReference type="NCBI Taxonomy" id="1128676"/>
    <lineage>
        <taxon>Bacteria</taxon>
        <taxon>Bacillati</taxon>
        <taxon>Actinomycetota</taxon>
        <taxon>Actinomycetes</taxon>
        <taxon>Pseudonocardiales</taxon>
        <taxon>Pseudonocardiaceae</taxon>
        <taxon>Pseudonocardia</taxon>
    </lineage>
</organism>
<dbReference type="Pfam" id="PF12697">
    <property type="entry name" value="Abhydrolase_6"/>
    <property type="match status" value="1"/>
</dbReference>
<proteinExistence type="predicted"/>
<evidence type="ECO:0000259" key="1">
    <source>
        <dbReference type="Pfam" id="PF12697"/>
    </source>
</evidence>
<reference evidence="2 3" key="1">
    <citation type="submission" date="2019-06" db="EMBL/GenBank/DDBJ databases">
        <title>Sequencing the genomes of 1000 actinobacteria strains.</title>
        <authorList>
            <person name="Klenk H.-P."/>
        </authorList>
    </citation>
    <scope>NUCLEOTIDE SEQUENCE [LARGE SCALE GENOMIC DNA]</scope>
    <source>
        <strain evidence="2 3">DSM 45671</strain>
    </source>
</reference>
<protein>
    <submittedName>
        <fullName evidence="2">Alpha-beta hydrolase superfamily lysophospholipase</fullName>
    </submittedName>
</protein>
<dbReference type="PRINTS" id="PR00111">
    <property type="entry name" value="ABHYDROLASE"/>
</dbReference>
<comment type="caution">
    <text evidence="2">The sequence shown here is derived from an EMBL/GenBank/DDBJ whole genome shotgun (WGS) entry which is preliminary data.</text>
</comment>
<dbReference type="EMBL" id="VIWU01000001">
    <property type="protein sequence ID" value="TWF81997.1"/>
    <property type="molecule type" value="Genomic_DNA"/>
</dbReference>
<dbReference type="Proteomes" id="UP000321261">
    <property type="component" value="Unassembled WGS sequence"/>
</dbReference>
<gene>
    <name evidence="2" type="ORF">FHX44_117942</name>
</gene>
<accession>A0A561T4F7</accession>
<dbReference type="SUPFAM" id="SSF53474">
    <property type="entry name" value="alpha/beta-Hydrolases"/>
    <property type="match status" value="1"/>
</dbReference>
<dbReference type="PANTHER" id="PTHR43689:SF8">
    <property type="entry name" value="ALPHA_BETA-HYDROLASES SUPERFAMILY PROTEIN"/>
    <property type="match status" value="1"/>
</dbReference>